<evidence type="ECO:0000313" key="4">
    <source>
        <dbReference type="Proteomes" id="UP000316801"/>
    </source>
</evidence>
<dbReference type="EMBL" id="VJMG01000051">
    <property type="protein sequence ID" value="TRL36566.1"/>
    <property type="molecule type" value="Genomic_DNA"/>
</dbReference>
<gene>
    <name evidence="3" type="ORF">FNA46_17480</name>
</gene>
<dbReference type="PANTHER" id="PTHR42997:SF1">
    <property type="entry name" value="AP-4-A PHOSPHORYLASE"/>
    <property type="match status" value="1"/>
</dbReference>
<dbReference type="InterPro" id="IPR011146">
    <property type="entry name" value="HIT-like"/>
</dbReference>
<dbReference type="InterPro" id="IPR036265">
    <property type="entry name" value="HIT-like_sf"/>
</dbReference>
<protein>
    <submittedName>
        <fullName evidence="3">HIT domain-containing protein</fullName>
    </submittedName>
</protein>
<evidence type="ECO:0000256" key="1">
    <source>
        <dbReference type="PROSITE-ProRule" id="PRU00464"/>
    </source>
</evidence>
<evidence type="ECO:0000313" key="3">
    <source>
        <dbReference type="EMBL" id="TRL36566.1"/>
    </source>
</evidence>
<organism evidence="3 4">
    <name type="scientific">Rhizobium straminoryzae</name>
    <dbReference type="NCBI Taxonomy" id="1387186"/>
    <lineage>
        <taxon>Bacteria</taxon>
        <taxon>Pseudomonadati</taxon>
        <taxon>Pseudomonadota</taxon>
        <taxon>Alphaproteobacteria</taxon>
        <taxon>Hyphomicrobiales</taxon>
        <taxon>Rhizobiaceae</taxon>
        <taxon>Rhizobium/Agrobacterium group</taxon>
        <taxon>Rhizobium</taxon>
    </lineage>
</organism>
<dbReference type="AlphaFoldDB" id="A0A549T3W9"/>
<dbReference type="SUPFAM" id="SSF54197">
    <property type="entry name" value="HIT-like"/>
    <property type="match status" value="1"/>
</dbReference>
<dbReference type="PANTHER" id="PTHR42997">
    <property type="entry name" value="HIT FAMILY HYDROLASE"/>
    <property type="match status" value="1"/>
</dbReference>
<reference evidence="3 4" key="1">
    <citation type="submission" date="2019-07" db="EMBL/GenBank/DDBJ databases">
        <title>Ln-dependent methylotrophs.</title>
        <authorList>
            <person name="Tani A."/>
        </authorList>
    </citation>
    <scope>NUCLEOTIDE SEQUENCE [LARGE SCALE GENOMIC DNA]</scope>
    <source>
        <strain evidence="3 4">SM12</strain>
    </source>
</reference>
<dbReference type="InterPro" id="IPR052908">
    <property type="entry name" value="AP-4-A_phosphorylase"/>
</dbReference>
<dbReference type="GO" id="GO:0003824">
    <property type="term" value="F:catalytic activity"/>
    <property type="evidence" value="ECO:0007669"/>
    <property type="project" value="InterPro"/>
</dbReference>
<dbReference type="Proteomes" id="UP000316801">
    <property type="component" value="Unassembled WGS sequence"/>
</dbReference>
<dbReference type="Gene3D" id="3.30.428.10">
    <property type="entry name" value="HIT-like"/>
    <property type="match status" value="1"/>
</dbReference>
<comment type="caution">
    <text evidence="3">The sequence shown here is derived from an EMBL/GenBank/DDBJ whole genome shotgun (WGS) entry which is preliminary data.</text>
</comment>
<evidence type="ECO:0000259" key="2">
    <source>
        <dbReference type="PROSITE" id="PS51084"/>
    </source>
</evidence>
<keyword evidence="4" id="KW-1185">Reference proteome</keyword>
<sequence>MGDMYAQISRAWTVVMADGSVGNCRWCLANGLAGSDPAASNETQYMMLKATLPNPSAMIMPYRHVETPFEFSSEEWSDLGEMLTEAKRQLDQFQPEGFTIGWNVGAIGGQHIFHAHMHVVCRYEKDPKAGQGIRDFLR</sequence>
<proteinExistence type="predicted"/>
<feature type="domain" description="HIT" evidence="2">
    <location>
        <begin position="58"/>
        <end position="129"/>
    </location>
</feature>
<accession>A0A549T3W9</accession>
<name>A0A549T3W9_9HYPH</name>
<feature type="short sequence motif" description="Histidine triad motif" evidence="1">
    <location>
        <begin position="114"/>
        <end position="118"/>
    </location>
</feature>
<dbReference type="PROSITE" id="PS51084">
    <property type="entry name" value="HIT_2"/>
    <property type="match status" value="1"/>
</dbReference>
<dbReference type="Pfam" id="PF01230">
    <property type="entry name" value="HIT"/>
    <property type="match status" value="1"/>
</dbReference>